<feature type="domain" description="FAD-binding" evidence="5">
    <location>
        <begin position="3"/>
        <end position="143"/>
    </location>
</feature>
<dbReference type="PANTHER" id="PTHR45934:SF9">
    <property type="entry name" value="FAD_NAD(P)-BINDING OXIDOREDUCTASE FAMILY PROTEIN"/>
    <property type="match status" value="1"/>
</dbReference>
<evidence type="ECO:0000256" key="1">
    <source>
        <dbReference type="ARBA" id="ARBA00023002"/>
    </source>
</evidence>
<organism evidence="6 7">
    <name type="scientific">Streptomyces alkaliphilus</name>
    <dbReference type="NCBI Taxonomy" id="1472722"/>
    <lineage>
        <taxon>Bacteria</taxon>
        <taxon>Bacillati</taxon>
        <taxon>Actinomycetota</taxon>
        <taxon>Actinomycetes</taxon>
        <taxon>Kitasatosporales</taxon>
        <taxon>Streptomycetaceae</taxon>
        <taxon>Streptomyces</taxon>
    </lineage>
</organism>
<dbReference type="GO" id="GO:0004497">
    <property type="term" value="F:monooxygenase activity"/>
    <property type="evidence" value="ECO:0007669"/>
    <property type="project" value="UniProtKB-KW"/>
</dbReference>
<evidence type="ECO:0000256" key="4">
    <source>
        <dbReference type="SAM" id="MobiDB-lite"/>
    </source>
</evidence>
<evidence type="ECO:0000313" key="6">
    <source>
        <dbReference type="EMBL" id="MBB0247339.1"/>
    </source>
</evidence>
<dbReference type="AlphaFoldDB" id="A0A7W3TIA9"/>
<keyword evidence="2" id="KW-0503">Monooxygenase</keyword>
<evidence type="ECO:0000256" key="2">
    <source>
        <dbReference type="ARBA" id="ARBA00023033"/>
    </source>
</evidence>
<dbReference type="RefSeq" id="WP_182608532.1">
    <property type="nucleotide sequence ID" value="NZ_VKHT01001615.1"/>
</dbReference>
<dbReference type="Pfam" id="PF01494">
    <property type="entry name" value="FAD_binding_3"/>
    <property type="match status" value="1"/>
</dbReference>
<feature type="region of interest" description="Disordered" evidence="4">
    <location>
        <begin position="155"/>
        <end position="207"/>
    </location>
</feature>
<evidence type="ECO:0000256" key="3">
    <source>
        <dbReference type="ARBA" id="ARBA00024018"/>
    </source>
</evidence>
<feature type="non-terminal residue" evidence="6">
    <location>
        <position position="1"/>
    </location>
</feature>
<comment type="similarity">
    <text evidence="3">Belongs to the 3-hydroxybenzoate 6-hydroxylase family.</text>
</comment>
<protein>
    <recommendedName>
        <fullName evidence="5">FAD-binding domain-containing protein</fullName>
    </recommendedName>
</protein>
<gene>
    <name evidence="6" type="ORF">FNQ90_25260</name>
</gene>
<dbReference type="SUPFAM" id="SSF51905">
    <property type="entry name" value="FAD/NAD(P)-binding domain"/>
    <property type="match status" value="1"/>
</dbReference>
<evidence type="ECO:0000259" key="5">
    <source>
        <dbReference type="Pfam" id="PF01494"/>
    </source>
</evidence>
<reference evidence="7" key="1">
    <citation type="submission" date="2019-10" db="EMBL/GenBank/DDBJ databases">
        <title>Streptomyces sp. nov., a novel actinobacterium isolated from alkaline environment.</title>
        <authorList>
            <person name="Golinska P."/>
        </authorList>
    </citation>
    <scope>NUCLEOTIDE SEQUENCE [LARGE SCALE GENOMIC DNA]</scope>
    <source>
        <strain evidence="7">DSM 42118</strain>
    </source>
</reference>
<keyword evidence="7" id="KW-1185">Reference proteome</keyword>
<dbReference type="Proteomes" id="UP000538929">
    <property type="component" value="Unassembled WGS sequence"/>
</dbReference>
<dbReference type="EMBL" id="VKHT01001615">
    <property type="protein sequence ID" value="MBB0247339.1"/>
    <property type="molecule type" value="Genomic_DNA"/>
</dbReference>
<dbReference type="InterPro" id="IPR002938">
    <property type="entry name" value="FAD-bd"/>
</dbReference>
<comment type="caution">
    <text evidence="6">The sequence shown here is derived from an EMBL/GenBank/DDBJ whole genome shotgun (WGS) entry which is preliminary data.</text>
</comment>
<dbReference type="GO" id="GO:0071949">
    <property type="term" value="F:FAD binding"/>
    <property type="evidence" value="ECO:0007669"/>
    <property type="project" value="InterPro"/>
</dbReference>
<evidence type="ECO:0000313" key="7">
    <source>
        <dbReference type="Proteomes" id="UP000538929"/>
    </source>
</evidence>
<proteinExistence type="inferred from homology"/>
<dbReference type="InterPro" id="IPR036188">
    <property type="entry name" value="FAD/NAD-bd_sf"/>
</dbReference>
<name>A0A7W3TIA9_9ACTN</name>
<dbReference type="Gene3D" id="3.50.50.60">
    <property type="entry name" value="FAD/NAD(P)-binding domain"/>
    <property type="match status" value="1"/>
</dbReference>
<sequence>PRVMVVGGGVGGLATAVALHARGVPVGVLERSAAESGAGSGLTLWPNGVRALEAIGLGPAVREHSLPGDTAVIRTPSGRYPSRLDPGGALGDRGAVVAVHRAELTEVLRAALPAGTVRAGVTVTGMRRDGRGRPVVVTAAGEETADVVGVGGVRRRPATAHPAGGHAVPAGGEGGAVAPTRRRGAARDPAATDPAVPRPARHGPDPG</sequence>
<keyword evidence="1" id="KW-0560">Oxidoreductase</keyword>
<feature type="compositionally biased region" description="Low complexity" evidence="4">
    <location>
        <begin position="159"/>
        <end position="170"/>
    </location>
</feature>
<dbReference type="PANTHER" id="PTHR45934">
    <property type="entry name" value="FAD/NAD(P)-BINDING OXIDOREDUCTASE FAMILY PROTEIN"/>
    <property type="match status" value="1"/>
</dbReference>
<feature type="non-terminal residue" evidence="6">
    <location>
        <position position="207"/>
    </location>
</feature>
<dbReference type="InterPro" id="IPR044560">
    <property type="entry name" value="MOase"/>
</dbReference>
<accession>A0A7W3TIA9</accession>